<dbReference type="EMBL" id="KQ087298">
    <property type="protein sequence ID" value="KLT38539.1"/>
    <property type="molecule type" value="Genomic_DNA"/>
</dbReference>
<dbReference type="PANTHER" id="PTHR28013:SF4">
    <property type="entry name" value="MARVEL DOMAIN-CONTAINING PROTEIN"/>
    <property type="match status" value="1"/>
</dbReference>
<dbReference type="InterPro" id="IPR051380">
    <property type="entry name" value="pH-response_reg_palI/RIM9"/>
</dbReference>
<keyword evidence="2" id="KW-0472">Membrane</keyword>
<feature type="transmembrane region" description="Helical" evidence="2">
    <location>
        <begin position="20"/>
        <end position="45"/>
    </location>
</feature>
<keyword evidence="2" id="KW-0812">Transmembrane</keyword>
<dbReference type="GO" id="GO:0035838">
    <property type="term" value="C:growing cell tip"/>
    <property type="evidence" value="ECO:0007669"/>
    <property type="project" value="TreeGrafter"/>
</dbReference>
<dbReference type="RefSeq" id="XP_018275030.1">
    <property type="nucleotide sequence ID" value="XM_018421197.1"/>
</dbReference>
<dbReference type="PANTHER" id="PTHR28013">
    <property type="entry name" value="PROTEIN DCV1-RELATED"/>
    <property type="match status" value="1"/>
</dbReference>
<dbReference type="Proteomes" id="UP000053611">
    <property type="component" value="Unassembled WGS sequence"/>
</dbReference>
<dbReference type="GeneID" id="28981800"/>
<sequence length="325" mass="35058">MALIDLIPGFNMVCFPTCMASLASTATLIAFIFDLAIFFIAKGAIGKMSGANAQIGAAVWMTLAAWVCCSVAICAFGMANCCCSCGGSRREERKKKKNRDNDDEFDSYRRDHDMRLHAIRDEERRKYEQDLPSFQPFEREPLNPGPPEDKYLYDAPPVETGTGVHGVGVGYGRRNGTPNPYAQAAAPPTSYGQTLGVRRQPSTGSSMLTAGNAGVGAGGEGVDQPRNEYGYAGQREQIADNCELARPGWNALSPRSPLSAADTRLRSVCRGPCPAIRAGTIRAAIIRAAAVRAAKLRLQPGADIPARRSGRHDLSYAPARTQRLF</sequence>
<keyword evidence="2" id="KW-1133">Transmembrane helix</keyword>
<dbReference type="STRING" id="879819.A0A0J1AT92"/>
<organism evidence="3 4">
    <name type="scientific">Cutaneotrichosporon oleaginosum</name>
    <dbReference type="NCBI Taxonomy" id="879819"/>
    <lineage>
        <taxon>Eukaryota</taxon>
        <taxon>Fungi</taxon>
        <taxon>Dikarya</taxon>
        <taxon>Basidiomycota</taxon>
        <taxon>Agaricomycotina</taxon>
        <taxon>Tremellomycetes</taxon>
        <taxon>Trichosporonales</taxon>
        <taxon>Trichosporonaceae</taxon>
        <taxon>Cutaneotrichosporon</taxon>
    </lineage>
</organism>
<name>A0A0J1AT92_9TREE</name>
<protein>
    <submittedName>
        <fullName evidence="3">Uncharacterized protein</fullName>
    </submittedName>
</protein>
<dbReference type="GO" id="GO:0005886">
    <property type="term" value="C:plasma membrane"/>
    <property type="evidence" value="ECO:0007669"/>
    <property type="project" value="TreeGrafter"/>
</dbReference>
<evidence type="ECO:0000313" key="3">
    <source>
        <dbReference type="EMBL" id="KLT38539.1"/>
    </source>
</evidence>
<keyword evidence="4" id="KW-1185">Reference proteome</keyword>
<evidence type="ECO:0000313" key="4">
    <source>
        <dbReference type="Proteomes" id="UP000053611"/>
    </source>
</evidence>
<dbReference type="AlphaFoldDB" id="A0A0J1AT92"/>
<gene>
    <name evidence="3" type="ORF">CC85DRAFT_27064</name>
</gene>
<evidence type="ECO:0000256" key="2">
    <source>
        <dbReference type="SAM" id="Phobius"/>
    </source>
</evidence>
<dbReference type="GO" id="GO:0032153">
    <property type="term" value="C:cell division site"/>
    <property type="evidence" value="ECO:0007669"/>
    <property type="project" value="TreeGrafter"/>
</dbReference>
<evidence type="ECO:0000256" key="1">
    <source>
        <dbReference type="SAM" id="MobiDB-lite"/>
    </source>
</evidence>
<feature type="region of interest" description="Disordered" evidence="1">
    <location>
        <begin position="185"/>
        <end position="204"/>
    </location>
</feature>
<reference evidence="3 4" key="1">
    <citation type="submission" date="2015-03" db="EMBL/GenBank/DDBJ databases">
        <title>Genomics and transcriptomics of the oil-accumulating basidiomycete yeast T. oleaginosus allow insights into substrate utilization and the diverse evolutionary trajectories of mating systems in fungi.</title>
        <authorList>
            <consortium name="DOE Joint Genome Institute"/>
            <person name="Kourist R."/>
            <person name="Kracht O."/>
            <person name="Bracharz F."/>
            <person name="Lipzen A."/>
            <person name="Nolan M."/>
            <person name="Ohm R."/>
            <person name="Grigoriev I."/>
            <person name="Sun S."/>
            <person name="Heitman J."/>
            <person name="Bruck T."/>
            <person name="Nowrousian M."/>
        </authorList>
    </citation>
    <scope>NUCLEOTIDE SEQUENCE [LARGE SCALE GENOMIC DNA]</scope>
    <source>
        <strain evidence="3 4">IBC0246</strain>
    </source>
</reference>
<proteinExistence type="predicted"/>
<dbReference type="OrthoDB" id="3365245at2759"/>
<feature type="transmembrane region" description="Helical" evidence="2">
    <location>
        <begin position="57"/>
        <end position="79"/>
    </location>
</feature>
<accession>A0A0J1AT92</accession>